<evidence type="ECO:0000256" key="1">
    <source>
        <dbReference type="SAM" id="MobiDB-lite"/>
    </source>
</evidence>
<evidence type="ECO:0000313" key="2">
    <source>
        <dbReference type="EMBL" id="KAF3190657.1"/>
    </source>
</evidence>
<accession>A0A7C8U179</accession>
<sequence length="118" mass="13161">MASIISLAASIEIEADRAEIEGEKEEDAKKRKGEDANTKRFLGLSKAIRKVTESISDAAEREKGHQSETLVMLKDFEKVAAEGRLREDNMQEIIGGFKGAMQAGIEREKRVFIEVHTL</sequence>
<reference evidence="2 3" key="1">
    <citation type="submission" date="2019-06" db="EMBL/GenBank/DDBJ databases">
        <authorList>
            <person name="Palmer J.M."/>
        </authorList>
    </citation>
    <scope>NUCLEOTIDE SEQUENCE [LARGE SCALE GENOMIC DNA]</scope>
    <source>
        <strain evidence="2 3">TWF788</strain>
    </source>
</reference>
<feature type="region of interest" description="Disordered" evidence="1">
    <location>
        <begin position="16"/>
        <end position="35"/>
    </location>
</feature>
<name>A0A7C8U179_ORBOL</name>
<dbReference type="EMBL" id="JAABOE010000005">
    <property type="protein sequence ID" value="KAF3190657.1"/>
    <property type="molecule type" value="Genomic_DNA"/>
</dbReference>
<dbReference type="Proteomes" id="UP000479691">
    <property type="component" value="Unassembled WGS sequence"/>
</dbReference>
<comment type="caution">
    <text evidence="2">The sequence shown here is derived from an EMBL/GenBank/DDBJ whole genome shotgun (WGS) entry which is preliminary data.</text>
</comment>
<evidence type="ECO:0000313" key="3">
    <source>
        <dbReference type="Proteomes" id="UP000479691"/>
    </source>
</evidence>
<organism evidence="2 3">
    <name type="scientific">Orbilia oligospora</name>
    <name type="common">Nematode-trapping fungus</name>
    <name type="synonym">Arthrobotrys oligospora</name>
    <dbReference type="NCBI Taxonomy" id="2813651"/>
    <lineage>
        <taxon>Eukaryota</taxon>
        <taxon>Fungi</taxon>
        <taxon>Dikarya</taxon>
        <taxon>Ascomycota</taxon>
        <taxon>Pezizomycotina</taxon>
        <taxon>Orbiliomycetes</taxon>
        <taxon>Orbiliales</taxon>
        <taxon>Orbiliaceae</taxon>
        <taxon>Orbilia</taxon>
    </lineage>
</organism>
<dbReference type="AlphaFoldDB" id="A0A7C8U179"/>
<proteinExistence type="predicted"/>
<gene>
    <name evidence="2" type="ORF">TWF788_008178</name>
</gene>
<protein>
    <submittedName>
        <fullName evidence="2">Uncharacterized protein</fullName>
    </submittedName>
</protein>